<reference evidence="2" key="1">
    <citation type="submission" date="2018-05" db="EMBL/GenBank/DDBJ databases">
        <authorList>
            <person name="Lanie J.A."/>
            <person name="Ng W.-L."/>
            <person name="Kazmierczak K.M."/>
            <person name="Andrzejewski T.M."/>
            <person name="Davidsen T.M."/>
            <person name="Wayne K.J."/>
            <person name="Tettelin H."/>
            <person name="Glass J.I."/>
            <person name="Rusch D."/>
            <person name="Podicherti R."/>
            <person name="Tsui H.-C.T."/>
            <person name="Winkler M.E."/>
        </authorList>
    </citation>
    <scope>NUCLEOTIDE SEQUENCE</scope>
</reference>
<proteinExistence type="predicted"/>
<sequence>SDTVDWWITEGFNTLQDAVDSGLWNADGTPNLLAGTPVGTDIGASDLTQRGYDAKASAAGMNPEQYQNYLETIGFMPSPEVQPSSAEASQLAKDIAAYEGEYRKDYDIDRDREITIRDSIWQMQIDQGLRYPDGTPVPEFPPLAPADSQMYDPEGYFGQGYTPEDLAQTYGPGSQQAGMTVDEYLTYLDEVSRRGLEGFSGVPVGMPEYGEQFPELEDPGYQTTLPTPLGWRGGVDPEWNYFPWSNPPSYEYTGDNTYLYDDDQAEDEVEEGGTGDDDTMEPASGGQLGSNPPNMPNVLKAAGGGHLAKFGNMNIIDFEDEDDPMRRYVMEDTYRAQEGMALPQGQPNEE</sequence>
<evidence type="ECO:0000313" key="2">
    <source>
        <dbReference type="EMBL" id="SVC07499.1"/>
    </source>
</evidence>
<feature type="compositionally biased region" description="Acidic residues" evidence="1">
    <location>
        <begin position="266"/>
        <end position="280"/>
    </location>
</feature>
<feature type="non-terminal residue" evidence="2">
    <location>
        <position position="1"/>
    </location>
</feature>
<gene>
    <name evidence="2" type="ORF">METZ01_LOCUS260353</name>
</gene>
<dbReference type="AlphaFoldDB" id="A0A382J7A1"/>
<evidence type="ECO:0000256" key="1">
    <source>
        <dbReference type="SAM" id="MobiDB-lite"/>
    </source>
</evidence>
<accession>A0A382J7A1</accession>
<name>A0A382J7A1_9ZZZZ</name>
<organism evidence="2">
    <name type="scientific">marine metagenome</name>
    <dbReference type="NCBI Taxonomy" id="408172"/>
    <lineage>
        <taxon>unclassified sequences</taxon>
        <taxon>metagenomes</taxon>
        <taxon>ecological metagenomes</taxon>
    </lineage>
</organism>
<feature type="region of interest" description="Disordered" evidence="1">
    <location>
        <begin position="266"/>
        <end position="295"/>
    </location>
</feature>
<dbReference type="EMBL" id="UINC01072098">
    <property type="protein sequence ID" value="SVC07499.1"/>
    <property type="molecule type" value="Genomic_DNA"/>
</dbReference>
<protein>
    <submittedName>
        <fullName evidence="2">Uncharacterized protein</fullName>
    </submittedName>
</protein>
<feature type="non-terminal residue" evidence="2">
    <location>
        <position position="350"/>
    </location>
</feature>